<evidence type="ECO:0000313" key="2">
    <source>
        <dbReference type="EMBL" id="SKB25398.1"/>
    </source>
</evidence>
<dbReference type="SUPFAM" id="SSF56281">
    <property type="entry name" value="Metallo-hydrolase/oxidoreductase"/>
    <property type="match status" value="1"/>
</dbReference>
<dbReference type="Pfam" id="PF13483">
    <property type="entry name" value="Lactamase_B_3"/>
    <property type="match status" value="1"/>
</dbReference>
<dbReference type="EMBL" id="FUYQ01000001">
    <property type="protein sequence ID" value="SKB25398.1"/>
    <property type="molecule type" value="Genomic_DNA"/>
</dbReference>
<name>A0A1T4ZRU1_9BACT</name>
<protein>
    <submittedName>
        <fullName evidence="2">L-ascorbate metabolism protein UlaG, beta-lactamase superfamily</fullName>
    </submittedName>
</protein>
<evidence type="ECO:0000259" key="1">
    <source>
        <dbReference type="SMART" id="SM00849"/>
    </source>
</evidence>
<dbReference type="PANTHER" id="PTHR42967:SF1">
    <property type="entry name" value="MBL FOLD METALLO-HYDROLASE"/>
    <property type="match status" value="1"/>
</dbReference>
<organism evidence="2 3">
    <name type="scientific">Parabacteroides chartae</name>
    <dbReference type="NCBI Taxonomy" id="1037355"/>
    <lineage>
        <taxon>Bacteria</taxon>
        <taxon>Pseudomonadati</taxon>
        <taxon>Bacteroidota</taxon>
        <taxon>Bacteroidia</taxon>
        <taxon>Bacteroidales</taxon>
        <taxon>Tannerellaceae</taxon>
        <taxon>Parabacteroides</taxon>
    </lineage>
</organism>
<dbReference type="InterPro" id="IPR036866">
    <property type="entry name" value="RibonucZ/Hydroxyglut_hydro"/>
</dbReference>
<dbReference type="SMART" id="SM00849">
    <property type="entry name" value="Lactamase_B"/>
    <property type="match status" value="1"/>
</dbReference>
<gene>
    <name evidence="2" type="ORF">SAMN05660349_00022</name>
</gene>
<dbReference type="CDD" id="cd06262">
    <property type="entry name" value="metallo-hydrolase-like_MBL-fold"/>
    <property type="match status" value="1"/>
</dbReference>
<feature type="domain" description="Metallo-beta-lactamase" evidence="1">
    <location>
        <begin position="9"/>
        <end position="174"/>
    </location>
</feature>
<dbReference type="InterPro" id="IPR001279">
    <property type="entry name" value="Metallo-B-lactamas"/>
</dbReference>
<dbReference type="Proteomes" id="UP000190852">
    <property type="component" value="Unassembled WGS sequence"/>
</dbReference>
<proteinExistence type="predicted"/>
<accession>A0A1T4ZRU1</accession>
<evidence type="ECO:0000313" key="3">
    <source>
        <dbReference type="Proteomes" id="UP000190852"/>
    </source>
</evidence>
<dbReference type="AlphaFoldDB" id="A0A1T4ZRU1"/>
<reference evidence="3" key="1">
    <citation type="submission" date="2017-02" db="EMBL/GenBank/DDBJ databases">
        <authorList>
            <person name="Varghese N."/>
            <person name="Submissions S."/>
        </authorList>
    </citation>
    <scope>NUCLEOTIDE SEQUENCE [LARGE SCALE GENOMIC DNA]</scope>
    <source>
        <strain evidence="3">DSM 24967</strain>
    </source>
</reference>
<keyword evidence="3" id="KW-1185">Reference proteome</keyword>
<sequence length="242" mass="27942">MKMKLIYIYHSCYAIEGDDYTILIDFYKDQSDVKGRKIVQDILLNRPGAFYVLSTHGHSDHFTPEVLSWKINRPDIHYIFSKDILVDGKASATDAVYLNKGETYQDDLLKIEAFGSTDLGVSFYIEVGGKRIFHAGDLNNWHWNEESTPQESAEYEDFYLKELSYLAKNVPLIDMAMFPVDPRLGKDYMRGAEQLIDYISVKNFAPMHFGIKYDKANAFAAYARMKDVRFVMITKPGESFEF</sequence>
<dbReference type="Gene3D" id="3.60.15.10">
    <property type="entry name" value="Ribonuclease Z/Hydroxyacylglutathione hydrolase-like"/>
    <property type="match status" value="1"/>
</dbReference>
<dbReference type="PANTHER" id="PTHR42967">
    <property type="entry name" value="METAL DEPENDENT HYDROLASE"/>
    <property type="match status" value="1"/>
</dbReference>